<evidence type="ECO:0000256" key="2">
    <source>
        <dbReference type="ARBA" id="ARBA00023015"/>
    </source>
</evidence>
<dbReference type="SMR" id="K7UD83"/>
<feature type="domain" description="TCP" evidence="7">
    <location>
        <begin position="138"/>
        <end position="187"/>
    </location>
</feature>
<dbReference type="GO" id="GO:0005634">
    <property type="term" value="C:nucleus"/>
    <property type="evidence" value="ECO:0007669"/>
    <property type="project" value="UniProtKB-SubCell"/>
</dbReference>
<dbReference type="AlphaFoldDB" id="K7UD83"/>
<feature type="non-terminal residue" evidence="8">
    <location>
        <position position="187"/>
    </location>
</feature>
<keyword evidence="3" id="KW-0238">DNA-binding</keyword>
<dbReference type="InterPro" id="IPR017887">
    <property type="entry name" value="TF_TCP_subgr"/>
</dbReference>
<gene>
    <name evidence="8" type="primary">TCP28</name>
</gene>
<feature type="region of interest" description="Disordered" evidence="6">
    <location>
        <begin position="24"/>
        <end position="76"/>
    </location>
</feature>
<dbReference type="GO" id="GO:0003677">
    <property type="term" value="F:DNA binding"/>
    <property type="evidence" value="ECO:0007669"/>
    <property type="project" value="UniProtKB-KW"/>
</dbReference>
<dbReference type="PROSITE" id="PS51369">
    <property type="entry name" value="TCP"/>
    <property type="match status" value="1"/>
</dbReference>
<dbReference type="GO" id="GO:0003700">
    <property type="term" value="F:DNA-binding transcription factor activity"/>
    <property type="evidence" value="ECO:0007669"/>
    <property type="project" value="InterPro"/>
</dbReference>
<keyword evidence="2" id="KW-0805">Transcription regulation</keyword>
<dbReference type="HOGENOM" id="CLU_1449705_0_0_1"/>
<keyword evidence="4" id="KW-0804">Transcription</keyword>
<proteinExistence type="predicted"/>
<dbReference type="EMBL" id="KJ728037">
    <property type="protein sequence ID" value="AIB05528.1"/>
    <property type="molecule type" value="Genomic_DNA"/>
</dbReference>
<reference evidence="8" key="1">
    <citation type="submission" date="2014-04" db="EMBL/GenBank/DDBJ databases">
        <title>The Maize TFome - Development of a transcription factor open reading frame collection for functional genomics.</title>
        <authorList>
            <person name="Burdo B."/>
            <person name="Gray J."/>
            <person name="Goetting-Minesky M.P."/>
            <person name="Wittler B."/>
            <person name="Hunt M."/>
            <person name="Li T."/>
            <person name="Velliquette D."/>
            <person name="Thomas J."/>
            <person name="Gentzel I."/>
            <person name="Dos Santos Brito M."/>
            <person name="Mejia-Guerra M.K."/>
            <person name="Connolly L.N."/>
            <person name="Qaisi D."/>
            <person name="Li W."/>
            <person name="Casas M.I."/>
            <person name="Doseff A.I."/>
            <person name="Grotewold E."/>
        </authorList>
    </citation>
    <scope>NUCLEOTIDE SEQUENCE</scope>
</reference>
<dbReference type="Pfam" id="PF03634">
    <property type="entry name" value="TCP"/>
    <property type="match status" value="1"/>
</dbReference>
<protein>
    <submittedName>
        <fullName evidence="8">TCP transcription factor</fullName>
    </submittedName>
</protein>
<comment type="subcellular location">
    <subcellularLocation>
        <location evidence="1">Nucleus</location>
    </subcellularLocation>
</comment>
<name>K7UD83_MAIZE</name>
<evidence type="ECO:0000259" key="7">
    <source>
        <dbReference type="PROSITE" id="PS51369"/>
    </source>
</evidence>
<feature type="compositionally biased region" description="Pro residues" evidence="6">
    <location>
        <begin position="27"/>
        <end position="53"/>
    </location>
</feature>
<organism evidence="8">
    <name type="scientific">Zea mays</name>
    <name type="common">Maize</name>
    <dbReference type="NCBI Taxonomy" id="4577"/>
    <lineage>
        <taxon>Eukaryota</taxon>
        <taxon>Viridiplantae</taxon>
        <taxon>Streptophyta</taxon>
        <taxon>Embryophyta</taxon>
        <taxon>Tracheophyta</taxon>
        <taxon>Spermatophyta</taxon>
        <taxon>Magnoliopsida</taxon>
        <taxon>Liliopsida</taxon>
        <taxon>Poales</taxon>
        <taxon>Poaceae</taxon>
        <taxon>PACMAD clade</taxon>
        <taxon>Panicoideae</taxon>
        <taxon>Andropogonodae</taxon>
        <taxon>Andropogoneae</taxon>
        <taxon>Tripsacinae</taxon>
        <taxon>Zea</taxon>
    </lineage>
</organism>
<accession>K7UD83</accession>
<evidence type="ECO:0000256" key="1">
    <source>
        <dbReference type="ARBA" id="ARBA00004123"/>
    </source>
</evidence>
<dbReference type="PANTHER" id="PTHR31072">
    <property type="entry name" value="TRANSCRIPTION FACTOR TCP4-RELATED"/>
    <property type="match status" value="1"/>
</dbReference>
<evidence type="ECO:0000256" key="3">
    <source>
        <dbReference type="ARBA" id="ARBA00023125"/>
    </source>
</evidence>
<evidence type="ECO:0000256" key="4">
    <source>
        <dbReference type="ARBA" id="ARBA00023163"/>
    </source>
</evidence>
<sequence length="187" mass="21582">MDHSIQPSRQRLCARKNRVSVAAVVPPLTPLSPPSPTPRSRQPPRPDPDPPSAARPWLPDLTASVDAAPPPSPLKSDQRLVEVFTPFLEKLIRLRRAPFQHPGLRRPPYRRWRVRGSCRATGRRRWWMTPASRPRPFRTDWHSKIRKAQGVRDRRMRLSVGVTREFFALQDRLGFDKASKTVNWLLA</sequence>
<evidence type="ECO:0000256" key="6">
    <source>
        <dbReference type="SAM" id="MobiDB-lite"/>
    </source>
</evidence>
<evidence type="ECO:0000313" key="8">
    <source>
        <dbReference type="EMBL" id="AIB05528.1"/>
    </source>
</evidence>
<keyword evidence="5" id="KW-0539">Nucleus</keyword>
<evidence type="ECO:0000256" key="5">
    <source>
        <dbReference type="ARBA" id="ARBA00023242"/>
    </source>
</evidence>
<dbReference type="PANTHER" id="PTHR31072:SF241">
    <property type="entry name" value="OS08G0432300 PROTEIN"/>
    <property type="match status" value="1"/>
</dbReference>
<dbReference type="InterPro" id="IPR005333">
    <property type="entry name" value="Transcription_factor_TCP"/>
</dbReference>